<feature type="transmembrane region" description="Helical" evidence="1">
    <location>
        <begin position="80"/>
        <end position="99"/>
    </location>
</feature>
<dbReference type="EMBL" id="MU001683">
    <property type="protein sequence ID" value="KAF2456382.1"/>
    <property type="molecule type" value="Genomic_DNA"/>
</dbReference>
<dbReference type="AlphaFoldDB" id="A0A6A6NY52"/>
<reference evidence="2" key="1">
    <citation type="journal article" date="2020" name="Stud. Mycol.">
        <title>101 Dothideomycetes genomes: a test case for predicting lifestyles and emergence of pathogens.</title>
        <authorList>
            <person name="Haridas S."/>
            <person name="Albert R."/>
            <person name="Binder M."/>
            <person name="Bloem J."/>
            <person name="Labutti K."/>
            <person name="Salamov A."/>
            <person name="Andreopoulos B."/>
            <person name="Baker S."/>
            <person name="Barry K."/>
            <person name="Bills G."/>
            <person name="Bluhm B."/>
            <person name="Cannon C."/>
            <person name="Castanera R."/>
            <person name="Culley D."/>
            <person name="Daum C."/>
            <person name="Ezra D."/>
            <person name="Gonzalez J."/>
            <person name="Henrissat B."/>
            <person name="Kuo A."/>
            <person name="Liang C."/>
            <person name="Lipzen A."/>
            <person name="Lutzoni F."/>
            <person name="Magnuson J."/>
            <person name="Mondo S."/>
            <person name="Nolan M."/>
            <person name="Ohm R."/>
            <person name="Pangilinan J."/>
            <person name="Park H.-J."/>
            <person name="Ramirez L."/>
            <person name="Alfaro M."/>
            <person name="Sun H."/>
            <person name="Tritt A."/>
            <person name="Yoshinaga Y."/>
            <person name="Zwiers L.-H."/>
            <person name="Turgeon B."/>
            <person name="Goodwin S."/>
            <person name="Spatafora J."/>
            <person name="Crous P."/>
            <person name="Grigoriev I."/>
        </authorList>
    </citation>
    <scope>NUCLEOTIDE SEQUENCE</scope>
    <source>
        <strain evidence="2">ATCC 16933</strain>
    </source>
</reference>
<keyword evidence="1" id="KW-0812">Transmembrane</keyword>
<name>A0A6A6NY52_9PEZI</name>
<sequence length="100" mass="11272">MLILSAIVAIVGSTFPRAPPRLAAAHARLVASPSGHLIKIPPPISDLPCFFAFNDPSCWFMLSQPLYSVKKENICPNMSYRWYCPFPLIYLSLLFSFFFC</sequence>
<proteinExistence type="predicted"/>
<protein>
    <submittedName>
        <fullName evidence="2">Uncharacterized protein</fullName>
    </submittedName>
</protein>
<evidence type="ECO:0000313" key="3">
    <source>
        <dbReference type="Proteomes" id="UP000799766"/>
    </source>
</evidence>
<evidence type="ECO:0000256" key="1">
    <source>
        <dbReference type="SAM" id="Phobius"/>
    </source>
</evidence>
<accession>A0A6A6NY52</accession>
<keyword evidence="1" id="KW-1133">Transmembrane helix</keyword>
<keyword evidence="1" id="KW-0472">Membrane</keyword>
<organism evidence="2 3">
    <name type="scientific">Lineolata rhizophorae</name>
    <dbReference type="NCBI Taxonomy" id="578093"/>
    <lineage>
        <taxon>Eukaryota</taxon>
        <taxon>Fungi</taxon>
        <taxon>Dikarya</taxon>
        <taxon>Ascomycota</taxon>
        <taxon>Pezizomycotina</taxon>
        <taxon>Dothideomycetes</taxon>
        <taxon>Dothideomycetes incertae sedis</taxon>
        <taxon>Lineolatales</taxon>
        <taxon>Lineolataceae</taxon>
        <taxon>Lineolata</taxon>
    </lineage>
</organism>
<keyword evidence="3" id="KW-1185">Reference proteome</keyword>
<dbReference type="Proteomes" id="UP000799766">
    <property type="component" value="Unassembled WGS sequence"/>
</dbReference>
<gene>
    <name evidence="2" type="ORF">BDY21DRAFT_346950</name>
</gene>
<evidence type="ECO:0000313" key="2">
    <source>
        <dbReference type="EMBL" id="KAF2456382.1"/>
    </source>
</evidence>